<comment type="function">
    <text evidence="9">Has an important function as a repair enzyme for proteins that have been inactivated by oxidation. Catalyzes the reversible oxidation-reduction of methionine sulfoxide in proteins to methionine.</text>
</comment>
<protein>
    <recommendedName>
        <fullName evidence="8 9">Multifunctional fusion protein</fullName>
    </recommendedName>
    <domain>
        <recommendedName>
            <fullName evidence="9">Peptide methionine sulfoxide reductase MsrA</fullName>
            <shortName evidence="9">Protein-methionine-S-oxide reductase</shortName>
            <ecNumber evidence="9">1.8.4.11</ecNumber>
        </recommendedName>
        <alternativeName>
            <fullName evidence="9">Peptide-methionine (S)-S-oxide reductase</fullName>
            <shortName evidence="9">Peptide Met(O) reductase</shortName>
        </alternativeName>
    </domain>
    <domain>
        <recommendedName>
            <fullName evidence="8">Peptide methionine sulfoxide reductase MsrB</fullName>
            <ecNumber evidence="8">1.8.4.12</ecNumber>
        </recommendedName>
        <alternativeName>
            <fullName evidence="8">Peptide-methionine (R)-S-oxide reductase</fullName>
        </alternativeName>
    </domain>
</protein>
<feature type="domain" description="MsrB" evidence="10">
    <location>
        <begin position="180"/>
        <end position="303"/>
    </location>
</feature>
<evidence type="ECO:0000313" key="11">
    <source>
        <dbReference type="EMBL" id="OIJ15512.1"/>
    </source>
</evidence>
<comment type="similarity">
    <text evidence="1 9">Belongs to the MsrA Met sulfoxide reductase family.</text>
</comment>
<dbReference type="EC" id="1.8.4.11" evidence="9"/>
<evidence type="ECO:0000256" key="9">
    <source>
        <dbReference type="HAMAP-Rule" id="MF_01401"/>
    </source>
</evidence>
<comment type="catalytic activity">
    <reaction evidence="5 9">
        <text>L-methionyl-[protein] + [thioredoxin]-disulfide + H2O = L-methionyl-(S)-S-oxide-[protein] + [thioredoxin]-dithiol</text>
        <dbReference type="Rhea" id="RHEA:14217"/>
        <dbReference type="Rhea" id="RHEA-COMP:10698"/>
        <dbReference type="Rhea" id="RHEA-COMP:10700"/>
        <dbReference type="Rhea" id="RHEA-COMP:12313"/>
        <dbReference type="Rhea" id="RHEA-COMP:12315"/>
        <dbReference type="ChEBI" id="CHEBI:15377"/>
        <dbReference type="ChEBI" id="CHEBI:16044"/>
        <dbReference type="ChEBI" id="CHEBI:29950"/>
        <dbReference type="ChEBI" id="CHEBI:44120"/>
        <dbReference type="ChEBI" id="CHEBI:50058"/>
        <dbReference type="EC" id="1.8.4.11"/>
    </reaction>
</comment>
<dbReference type="Pfam" id="PF01641">
    <property type="entry name" value="SelR"/>
    <property type="match status" value="1"/>
</dbReference>
<dbReference type="GO" id="GO:0033743">
    <property type="term" value="F:peptide-methionine (R)-S-oxide reductase activity"/>
    <property type="evidence" value="ECO:0007669"/>
    <property type="project" value="UniProtKB-UniRule"/>
</dbReference>
<reference evidence="11 12" key="1">
    <citation type="submission" date="2016-10" db="EMBL/GenBank/DDBJ databases">
        <title>Draft genome sequences of four alkaliphilic bacteria belonging to the Anaerobacillus genus.</title>
        <authorList>
            <person name="Bassil N.M."/>
            <person name="Lloyd J.R."/>
        </authorList>
    </citation>
    <scope>NUCLEOTIDE SEQUENCE [LARGE SCALE GENOMIC DNA]</scope>
    <source>
        <strain evidence="11 12">DSM 15340</strain>
    </source>
</reference>
<dbReference type="EMBL" id="MLQQ01000001">
    <property type="protein sequence ID" value="OIJ15512.1"/>
    <property type="molecule type" value="Genomic_DNA"/>
</dbReference>
<dbReference type="Pfam" id="PF01625">
    <property type="entry name" value="PMSR"/>
    <property type="match status" value="1"/>
</dbReference>
<feature type="active site" evidence="9">
    <location>
        <position position="14"/>
    </location>
</feature>
<name>A0A1S2LSN6_9BACI</name>
<dbReference type="PROSITE" id="PS51790">
    <property type="entry name" value="MSRB"/>
    <property type="match status" value="1"/>
</dbReference>
<comment type="caution">
    <text evidence="8">Lacks conserved residue(s) required for the propagation of feature annotation.</text>
</comment>
<dbReference type="SUPFAM" id="SSF51316">
    <property type="entry name" value="Mss4-like"/>
    <property type="match status" value="1"/>
</dbReference>
<evidence type="ECO:0000256" key="6">
    <source>
        <dbReference type="ARBA" id="ARBA00048488"/>
    </source>
</evidence>
<dbReference type="OrthoDB" id="4174719at2"/>
<dbReference type="AlphaFoldDB" id="A0A1S2LSN6"/>
<comment type="caution">
    <text evidence="11">The sequence shown here is derived from an EMBL/GenBank/DDBJ whole genome shotgun (WGS) entry which is preliminary data.</text>
</comment>
<evidence type="ECO:0000256" key="1">
    <source>
        <dbReference type="ARBA" id="ARBA00005591"/>
    </source>
</evidence>
<dbReference type="HAMAP" id="MF_01400">
    <property type="entry name" value="MsrB"/>
    <property type="match status" value="1"/>
</dbReference>
<keyword evidence="3 8" id="KW-0560">Oxidoreductase</keyword>
<evidence type="ECO:0000256" key="3">
    <source>
        <dbReference type="ARBA" id="ARBA00023002"/>
    </source>
</evidence>
<dbReference type="SUPFAM" id="SSF55068">
    <property type="entry name" value="Peptide methionine sulfoxide reductase"/>
    <property type="match status" value="1"/>
</dbReference>
<dbReference type="InterPro" id="IPR036509">
    <property type="entry name" value="Met_Sox_Rdtase_MsrA_sf"/>
</dbReference>
<dbReference type="NCBIfam" id="TIGR00357">
    <property type="entry name" value="peptide-methionine (R)-S-oxide reductase MsrB"/>
    <property type="match status" value="1"/>
</dbReference>
<dbReference type="PANTHER" id="PTHR43774:SF1">
    <property type="entry name" value="PEPTIDE METHIONINE SULFOXIDE REDUCTASE MSRA 2"/>
    <property type="match status" value="1"/>
</dbReference>
<dbReference type="InterPro" id="IPR002579">
    <property type="entry name" value="Met_Sox_Rdtase_MsrB_dom"/>
</dbReference>
<evidence type="ECO:0000256" key="2">
    <source>
        <dbReference type="ARBA" id="ARBA00007174"/>
    </source>
</evidence>
<comment type="similarity">
    <text evidence="2 8">Belongs to the MsrB Met sulfoxide reductase family.</text>
</comment>
<dbReference type="PANTHER" id="PTHR43774">
    <property type="entry name" value="PEPTIDE METHIONINE SULFOXIDE REDUCTASE"/>
    <property type="match status" value="1"/>
</dbReference>
<feature type="active site" description="Nucleophile" evidence="8">
    <location>
        <position position="292"/>
    </location>
</feature>
<keyword evidence="4" id="KW-0511">Multifunctional enzyme</keyword>
<dbReference type="Gene3D" id="3.30.1060.10">
    <property type="entry name" value="Peptide methionine sulphoxide reductase MsrA"/>
    <property type="match status" value="1"/>
</dbReference>
<dbReference type="HAMAP" id="MF_01401">
    <property type="entry name" value="MsrA"/>
    <property type="match status" value="1"/>
</dbReference>
<dbReference type="GO" id="GO:0033744">
    <property type="term" value="F:L-methionine:thioredoxin-disulfide S-oxidoreductase activity"/>
    <property type="evidence" value="ECO:0007669"/>
    <property type="project" value="RHEA"/>
</dbReference>
<gene>
    <name evidence="8" type="primary">msrB</name>
    <name evidence="9" type="synonym">msrA</name>
    <name evidence="11" type="ORF">BKP35_00515</name>
</gene>
<dbReference type="NCBIfam" id="TIGR00401">
    <property type="entry name" value="msrA"/>
    <property type="match status" value="1"/>
</dbReference>
<dbReference type="InterPro" id="IPR002569">
    <property type="entry name" value="Met_Sox_Rdtase_MsrA_dom"/>
</dbReference>
<keyword evidence="12" id="KW-1185">Reference proteome</keyword>
<dbReference type="Proteomes" id="UP000180098">
    <property type="component" value="Unassembled WGS sequence"/>
</dbReference>
<evidence type="ECO:0000256" key="4">
    <source>
        <dbReference type="ARBA" id="ARBA00023268"/>
    </source>
</evidence>
<dbReference type="GO" id="GO:0008113">
    <property type="term" value="F:peptide-methionine (S)-S-oxide reductase activity"/>
    <property type="evidence" value="ECO:0007669"/>
    <property type="project" value="UniProtKB-UniRule"/>
</dbReference>
<organism evidence="11 12">
    <name type="scientific">Anaerobacillus arseniciselenatis</name>
    <dbReference type="NCBI Taxonomy" id="85682"/>
    <lineage>
        <taxon>Bacteria</taxon>
        <taxon>Bacillati</taxon>
        <taxon>Bacillota</taxon>
        <taxon>Bacilli</taxon>
        <taxon>Bacillales</taxon>
        <taxon>Bacillaceae</taxon>
        <taxon>Anaerobacillus</taxon>
    </lineage>
</organism>
<dbReference type="Gene3D" id="2.170.150.20">
    <property type="entry name" value="Peptide methionine sulfoxide reductase"/>
    <property type="match status" value="1"/>
</dbReference>
<comment type="catalytic activity">
    <reaction evidence="6 8">
        <text>L-methionyl-[protein] + [thioredoxin]-disulfide + H2O = L-methionyl-(R)-S-oxide-[protein] + [thioredoxin]-dithiol</text>
        <dbReference type="Rhea" id="RHEA:24164"/>
        <dbReference type="Rhea" id="RHEA-COMP:10698"/>
        <dbReference type="Rhea" id="RHEA-COMP:10700"/>
        <dbReference type="Rhea" id="RHEA-COMP:12313"/>
        <dbReference type="Rhea" id="RHEA-COMP:12314"/>
        <dbReference type="ChEBI" id="CHEBI:15377"/>
        <dbReference type="ChEBI" id="CHEBI:16044"/>
        <dbReference type="ChEBI" id="CHEBI:29950"/>
        <dbReference type="ChEBI" id="CHEBI:45764"/>
        <dbReference type="ChEBI" id="CHEBI:50058"/>
        <dbReference type="EC" id="1.8.4.12"/>
    </reaction>
</comment>
<sequence>MNKHLEKATFAGGCFWCMVKPFDEFPGIHEVVSGYSGGSTENPSYEEVVSGTTGHREVIQITFDPTVFPYKKLLEIFWRNIDPTDEGGQFFDRGEQYKTAIYYHNEDQKKLAEESKRALEASNKFSKPIVTDILPATPFYRAEEKHQDYYKKNSFHYKKYYEGSGRKDFTESKWRVEKDLNKLKSELSPVQFEVTQNNGTEKPFANEFHDHDEEGIYVDIVSGEPLFSSKDKYDAGCGWPSFTRPISHYHITDKLDKAHGMIRTEVRSKYGDSHLGHVFNDGPREEGGLRYCINSAALRFIPKQDLQKEGYGEYEVMFKEEASE</sequence>
<evidence type="ECO:0000256" key="8">
    <source>
        <dbReference type="HAMAP-Rule" id="MF_01400"/>
    </source>
</evidence>
<evidence type="ECO:0000256" key="5">
    <source>
        <dbReference type="ARBA" id="ARBA00047806"/>
    </source>
</evidence>
<evidence type="ECO:0000313" key="12">
    <source>
        <dbReference type="Proteomes" id="UP000180098"/>
    </source>
</evidence>
<dbReference type="InterPro" id="IPR011057">
    <property type="entry name" value="Mss4-like_sf"/>
</dbReference>
<proteinExistence type="inferred from homology"/>
<dbReference type="FunFam" id="2.170.150.20:FF:000003">
    <property type="entry name" value="Peptide methionine sulfoxide reductase MsrB"/>
    <property type="match status" value="1"/>
</dbReference>
<dbReference type="RefSeq" id="WP_071311437.1">
    <property type="nucleotide sequence ID" value="NZ_MLQQ01000001.1"/>
</dbReference>
<evidence type="ECO:0000256" key="7">
    <source>
        <dbReference type="ARBA" id="ARBA00048782"/>
    </source>
</evidence>
<comment type="catalytic activity">
    <reaction evidence="7 9">
        <text>[thioredoxin]-disulfide + L-methionine + H2O = L-methionine (S)-S-oxide + [thioredoxin]-dithiol</text>
        <dbReference type="Rhea" id="RHEA:19993"/>
        <dbReference type="Rhea" id="RHEA-COMP:10698"/>
        <dbReference type="Rhea" id="RHEA-COMP:10700"/>
        <dbReference type="ChEBI" id="CHEBI:15377"/>
        <dbReference type="ChEBI" id="CHEBI:29950"/>
        <dbReference type="ChEBI" id="CHEBI:50058"/>
        <dbReference type="ChEBI" id="CHEBI:57844"/>
        <dbReference type="ChEBI" id="CHEBI:58772"/>
        <dbReference type="EC" id="1.8.4.11"/>
    </reaction>
</comment>
<accession>A0A1S2LSN6</accession>
<dbReference type="EC" id="1.8.4.12" evidence="8"/>
<evidence type="ECO:0000259" key="10">
    <source>
        <dbReference type="PROSITE" id="PS51790"/>
    </source>
</evidence>
<dbReference type="FunFam" id="3.30.1060.10:FF:000003">
    <property type="entry name" value="Peptide methionine sulfoxide reductase MsrA"/>
    <property type="match status" value="1"/>
</dbReference>